<comment type="caution">
    <text evidence="2">The sequence shown here is derived from an EMBL/GenBank/DDBJ whole genome shotgun (WGS) entry which is preliminary data.</text>
</comment>
<sequence>MKRNILSIFLFLLAVSYTRIHSQEKKEPQIPLSPDKPEEYTTSKNPEPSAWYKKILSRSSLSLLYGENGGQHIFESGIKYPNLSGIKAGSRITYNREFQYMGFEAKHWWDSWEFGLGYRTTGKYVRTGEGRDEDFSLYNLSKEQGTKIDFANWSFRDSPYTFTGSQNFADGRGKLKMKEDKISLSVRKYLGSSGPDSRKQGSGMFLSAGAHYSFFKYYLYDVDQWIGTSPVTYGNIGIGLSYSNSTWEFPLGVGYRYSDGKWILEGAFLGNVWYSHIRDYHYHRNLNFIGDSSGYGVETHLGAGYILESWLFFLKLTENRLYGSGTFTTKGGIDFEDIKSNYSGSFRNYLSTKQFSVELQATSFLDWVSR</sequence>
<name>A0A2M9ZCK7_9LEPT</name>
<dbReference type="AlphaFoldDB" id="A0A2M9ZCK7"/>
<protein>
    <submittedName>
        <fullName evidence="2">Putative porin</fullName>
    </submittedName>
</protein>
<evidence type="ECO:0000313" key="2">
    <source>
        <dbReference type="EMBL" id="PJZ66104.1"/>
    </source>
</evidence>
<feature type="region of interest" description="Disordered" evidence="1">
    <location>
        <begin position="26"/>
        <end position="47"/>
    </location>
</feature>
<dbReference type="InterPro" id="IPR031611">
    <property type="entry name" value="Porin_6"/>
</dbReference>
<proteinExistence type="predicted"/>
<reference evidence="2 3" key="1">
    <citation type="submission" date="2017-07" db="EMBL/GenBank/DDBJ databases">
        <title>Leptospira spp. isolated from tropical soils.</title>
        <authorList>
            <person name="Thibeaux R."/>
            <person name="Iraola G."/>
            <person name="Ferres I."/>
            <person name="Bierque E."/>
            <person name="Girault D."/>
            <person name="Soupe-Gilbert M.-E."/>
            <person name="Picardeau M."/>
            <person name="Goarant C."/>
        </authorList>
    </citation>
    <scope>NUCLEOTIDE SEQUENCE [LARGE SCALE GENOMIC DNA]</scope>
    <source>
        <strain evidence="2 3">FH2-C-A2</strain>
    </source>
</reference>
<dbReference type="EMBL" id="NPDT01000003">
    <property type="protein sequence ID" value="PJZ66104.1"/>
    <property type="molecule type" value="Genomic_DNA"/>
</dbReference>
<dbReference type="RefSeq" id="WP_100758972.1">
    <property type="nucleotide sequence ID" value="NZ_NPDT01000003.1"/>
</dbReference>
<organism evidence="2 3">
    <name type="scientific">Leptospira wolffii</name>
    <dbReference type="NCBI Taxonomy" id="409998"/>
    <lineage>
        <taxon>Bacteria</taxon>
        <taxon>Pseudomonadati</taxon>
        <taxon>Spirochaetota</taxon>
        <taxon>Spirochaetia</taxon>
        <taxon>Leptospirales</taxon>
        <taxon>Leptospiraceae</taxon>
        <taxon>Leptospira</taxon>
    </lineage>
</organism>
<dbReference type="Pfam" id="PF16939">
    <property type="entry name" value="Porin_6"/>
    <property type="match status" value="1"/>
</dbReference>
<dbReference type="Proteomes" id="UP000231912">
    <property type="component" value="Unassembled WGS sequence"/>
</dbReference>
<evidence type="ECO:0000256" key="1">
    <source>
        <dbReference type="SAM" id="MobiDB-lite"/>
    </source>
</evidence>
<gene>
    <name evidence="2" type="ORF">CH371_10700</name>
</gene>
<accession>A0A2M9ZCK7</accession>
<evidence type="ECO:0000313" key="3">
    <source>
        <dbReference type="Proteomes" id="UP000231912"/>
    </source>
</evidence>